<evidence type="ECO:0000313" key="4">
    <source>
        <dbReference type="Proteomes" id="UP000642107"/>
    </source>
</evidence>
<keyword evidence="4" id="KW-1185">Reference proteome</keyword>
<dbReference type="EMBL" id="JACZDF010000002">
    <property type="protein sequence ID" value="MBD9698730.1"/>
    <property type="molecule type" value="Genomic_DNA"/>
</dbReference>
<sequence length="266" mass="28455">MRSTFRRRSLVVALAAALVVPLVAAPSAQAAVKDGARPASYESSVVARMNSARAKEGLPALLELPALRTDARQWSATRSKRGTSGRLAHQSMTVMKKDTRAAGCTGGYAEIVLWASPMPSTAKVVSTYLGSAAHRRIVLSGRYTHVGSGTVVRGGVTYNTVRFASGCARTATKVAGWATKRTQTVGRTQKDAITVSAVAPRKVYLQKRAGGRWTTVKKYTTSRTGRLVVTIPARSKAGKVLYRVHAPKTATHRAVSSGTKTVTYRR</sequence>
<feature type="chain" id="PRO_5045479601" description="SCP domain-containing protein" evidence="1">
    <location>
        <begin position="31"/>
        <end position="266"/>
    </location>
</feature>
<dbReference type="InterPro" id="IPR006311">
    <property type="entry name" value="TAT_signal"/>
</dbReference>
<dbReference type="InterPro" id="IPR035940">
    <property type="entry name" value="CAP_sf"/>
</dbReference>
<gene>
    <name evidence="3" type="ORF">IGS67_04360</name>
</gene>
<organism evidence="3 4">
    <name type="scientific">Flavimobilis rhizosphaerae</name>
    <dbReference type="NCBI Taxonomy" id="2775421"/>
    <lineage>
        <taxon>Bacteria</taxon>
        <taxon>Bacillati</taxon>
        <taxon>Actinomycetota</taxon>
        <taxon>Actinomycetes</taxon>
        <taxon>Micrococcales</taxon>
        <taxon>Jonesiaceae</taxon>
        <taxon>Flavimobilis</taxon>
    </lineage>
</organism>
<dbReference type="Gene3D" id="3.40.33.10">
    <property type="entry name" value="CAP"/>
    <property type="match status" value="1"/>
</dbReference>
<feature type="signal peptide" evidence="1">
    <location>
        <begin position="1"/>
        <end position="30"/>
    </location>
</feature>
<dbReference type="InterPro" id="IPR014044">
    <property type="entry name" value="CAP_dom"/>
</dbReference>
<dbReference type="PANTHER" id="PTHR31157:SF1">
    <property type="entry name" value="SCP DOMAIN-CONTAINING PROTEIN"/>
    <property type="match status" value="1"/>
</dbReference>
<reference evidence="3 4" key="1">
    <citation type="submission" date="2020-09" db="EMBL/GenBank/DDBJ databases">
        <title>Flavimobilis rhizosphaerae sp. nov., isolated from rhizosphere soil of Spartina alterniflora.</title>
        <authorList>
            <person name="Hanqin C."/>
        </authorList>
    </citation>
    <scope>NUCLEOTIDE SEQUENCE [LARGE SCALE GENOMIC DNA]</scope>
    <source>
        <strain evidence="3 4">GY 10621</strain>
    </source>
</reference>
<name>A0ABR9DNN7_9MICO</name>
<evidence type="ECO:0000259" key="2">
    <source>
        <dbReference type="Pfam" id="PF00188"/>
    </source>
</evidence>
<accession>A0ABR9DNN7</accession>
<dbReference type="PANTHER" id="PTHR31157">
    <property type="entry name" value="SCP DOMAIN-CONTAINING PROTEIN"/>
    <property type="match status" value="1"/>
</dbReference>
<dbReference type="Pfam" id="PF00188">
    <property type="entry name" value="CAP"/>
    <property type="match status" value="1"/>
</dbReference>
<dbReference type="SUPFAM" id="SSF55797">
    <property type="entry name" value="PR-1-like"/>
    <property type="match status" value="1"/>
</dbReference>
<dbReference type="Proteomes" id="UP000642107">
    <property type="component" value="Unassembled WGS sequence"/>
</dbReference>
<protein>
    <recommendedName>
        <fullName evidence="2">SCP domain-containing protein</fullName>
    </recommendedName>
</protein>
<comment type="caution">
    <text evidence="3">The sequence shown here is derived from an EMBL/GenBank/DDBJ whole genome shotgun (WGS) entry which is preliminary data.</text>
</comment>
<keyword evidence="1" id="KW-0732">Signal</keyword>
<dbReference type="RefSeq" id="WP_192278270.1">
    <property type="nucleotide sequence ID" value="NZ_JACZDF010000002.1"/>
</dbReference>
<feature type="domain" description="SCP" evidence="2">
    <location>
        <begin position="47"/>
        <end position="158"/>
    </location>
</feature>
<evidence type="ECO:0000313" key="3">
    <source>
        <dbReference type="EMBL" id="MBD9698730.1"/>
    </source>
</evidence>
<proteinExistence type="predicted"/>
<dbReference type="PROSITE" id="PS51318">
    <property type="entry name" value="TAT"/>
    <property type="match status" value="1"/>
</dbReference>
<evidence type="ECO:0000256" key="1">
    <source>
        <dbReference type="SAM" id="SignalP"/>
    </source>
</evidence>